<reference evidence="3" key="1">
    <citation type="submission" date="2014-11" db="EMBL/GenBank/DDBJ databases">
        <title>Hymenobacter sp. DG25B genome submission.</title>
        <authorList>
            <person name="Jung H.-Y."/>
            <person name="Kim M.K."/>
            <person name="Srinivasan S."/>
            <person name="Lim S."/>
        </authorList>
    </citation>
    <scope>NUCLEOTIDE SEQUENCE [LARGE SCALE GENOMIC DNA]</scope>
    <source>
        <strain evidence="3">DY59</strain>
    </source>
</reference>
<dbReference type="HOGENOM" id="CLU_1056566_0_0_0"/>
<proteinExistence type="predicted"/>
<evidence type="ECO:0000256" key="1">
    <source>
        <dbReference type="SAM" id="MobiDB-lite"/>
    </source>
</evidence>
<dbReference type="EMBL" id="CP010028">
    <property type="protein sequence ID" value="AIZ44160.1"/>
    <property type="molecule type" value="Genomic_DNA"/>
</dbReference>
<dbReference type="Gene3D" id="1.10.10.10">
    <property type="entry name" value="Winged helix-like DNA-binding domain superfamily/Winged helix DNA-binding domain"/>
    <property type="match status" value="1"/>
</dbReference>
<dbReference type="AlphaFoldDB" id="A0A0A7KDH1"/>
<feature type="region of interest" description="Disordered" evidence="1">
    <location>
        <begin position="1"/>
        <end position="21"/>
    </location>
</feature>
<dbReference type="SUPFAM" id="SSF46785">
    <property type="entry name" value="Winged helix' DNA-binding domain"/>
    <property type="match status" value="1"/>
</dbReference>
<dbReference type="InterPro" id="IPR036390">
    <property type="entry name" value="WH_DNA-bd_sf"/>
</dbReference>
<sequence>MKGVENTWKSEQSEQEENGFRTWSVEIGTAPISTRNKRNPYQAETQRIADAPTARALRQNVAFLGLFTGPRSPSEIAASAGMAANLAHHHARKLAGLGLLLEVRREGGRVFYQLAAREFRVPWAVLPPTDPEGGETLTLRRITDNFYQAYERSYLALGNDSEEAIFGFSTTPGEAEVPPQPTAQPVESHPSHLEALTLRLTPERYRKLVRDLSQLLTAAATDGLRDQGQVCTVAVLASRGALDGDGEFVGRSSHTLSSFLGAD</sequence>
<evidence type="ECO:0000313" key="2">
    <source>
        <dbReference type="EMBL" id="AIZ44160.1"/>
    </source>
</evidence>
<evidence type="ECO:0000313" key="3">
    <source>
        <dbReference type="Proteomes" id="UP000030634"/>
    </source>
</evidence>
<dbReference type="CDD" id="cd00090">
    <property type="entry name" value="HTH_ARSR"/>
    <property type="match status" value="1"/>
</dbReference>
<accession>A0A0A7KDH1</accession>
<name>A0A0A7KDH1_9DEIO</name>
<dbReference type="InterPro" id="IPR011991">
    <property type="entry name" value="ArsR-like_HTH"/>
</dbReference>
<dbReference type="InterPro" id="IPR036388">
    <property type="entry name" value="WH-like_DNA-bd_sf"/>
</dbReference>
<dbReference type="Proteomes" id="UP000030634">
    <property type="component" value="Chromosome"/>
</dbReference>
<organism evidence="2 3">
    <name type="scientific">Deinococcus radiopugnans</name>
    <dbReference type="NCBI Taxonomy" id="57497"/>
    <lineage>
        <taxon>Bacteria</taxon>
        <taxon>Thermotogati</taxon>
        <taxon>Deinococcota</taxon>
        <taxon>Deinococci</taxon>
        <taxon>Deinococcales</taxon>
        <taxon>Deinococcaceae</taxon>
        <taxon>Deinococcus</taxon>
    </lineage>
</organism>
<protein>
    <submittedName>
        <fullName evidence="2">Uncharacterized protein</fullName>
    </submittedName>
</protein>
<gene>
    <name evidence="2" type="ORF">QR90_02100</name>
</gene>
<dbReference type="RefSeq" id="WP_039681859.1">
    <property type="nucleotide sequence ID" value="NZ_CP010028.1"/>
</dbReference>
<dbReference type="KEGG" id="dsw:QR90_02100"/>